<feature type="transmembrane region" description="Helical" evidence="6">
    <location>
        <begin position="35"/>
        <end position="58"/>
    </location>
</feature>
<evidence type="ECO:0000256" key="2">
    <source>
        <dbReference type="ARBA" id="ARBA00007362"/>
    </source>
</evidence>
<evidence type="ECO:0000256" key="1">
    <source>
        <dbReference type="ARBA" id="ARBA00004141"/>
    </source>
</evidence>
<evidence type="ECO:0000256" key="5">
    <source>
        <dbReference type="ARBA" id="ARBA00023136"/>
    </source>
</evidence>
<comment type="subcellular location">
    <subcellularLocation>
        <location evidence="1">Membrane</location>
        <topology evidence="1">Multi-pass membrane protein</topology>
    </subcellularLocation>
</comment>
<feature type="transmembrane region" description="Helical" evidence="6">
    <location>
        <begin position="122"/>
        <end position="140"/>
    </location>
</feature>
<dbReference type="InterPro" id="IPR037185">
    <property type="entry name" value="EmrE-like"/>
</dbReference>
<feature type="transmembrane region" description="Helical" evidence="6">
    <location>
        <begin position="64"/>
        <end position="82"/>
    </location>
</feature>
<feature type="transmembrane region" description="Helical" evidence="6">
    <location>
        <begin position="269"/>
        <end position="286"/>
    </location>
</feature>
<dbReference type="NCBIfam" id="NF008432">
    <property type="entry name" value="PRK11272.1"/>
    <property type="match status" value="1"/>
</dbReference>
<dbReference type="Proteomes" id="UP001404956">
    <property type="component" value="Unassembled WGS sequence"/>
</dbReference>
<keyword evidence="4 6" id="KW-1133">Transmembrane helix</keyword>
<evidence type="ECO:0000313" key="9">
    <source>
        <dbReference type="Proteomes" id="UP001404956"/>
    </source>
</evidence>
<dbReference type="EMBL" id="BAABRV010000001">
    <property type="protein sequence ID" value="GAA5532158.1"/>
    <property type="molecule type" value="Genomic_DNA"/>
</dbReference>
<sequence>MGRDGRSPQMWPPPDGGYALPVTSLAARGARLTPAVLLSLALVYVVWGSTYFGIKVAIGSLPPLGMLGVRFLVAGALLYAFLRWRGAPGPTARQWRASAIVGLLLLGGGTGLVTLAERDASSSVAAMMIAVSPLFAALFARLWGERTGGREWLGIVVGLAGIALLNVGELHATPLAAFLLLLAPLCWTFGSQWSRHLPLPAGLMGSAAEMLTGGGLLLLLSLLLREHWSAPTAASLWAVAYLTVFGSLVAYSAYMYLVAHTRPALATSYAYVNPVVAVLLGVGLGGESLSRLGWAALGVILAGVVLVAWPRSAPGSADA</sequence>
<evidence type="ECO:0000259" key="7">
    <source>
        <dbReference type="Pfam" id="PF00892"/>
    </source>
</evidence>
<name>A0ABP9X9X9_9DEIO</name>
<evidence type="ECO:0000256" key="4">
    <source>
        <dbReference type="ARBA" id="ARBA00022989"/>
    </source>
</evidence>
<evidence type="ECO:0000313" key="8">
    <source>
        <dbReference type="EMBL" id="GAA5532158.1"/>
    </source>
</evidence>
<dbReference type="InterPro" id="IPR050638">
    <property type="entry name" value="AA-Vitamin_Transporters"/>
</dbReference>
<keyword evidence="3 6" id="KW-0812">Transmembrane</keyword>
<comment type="similarity">
    <text evidence="2">Belongs to the EamA transporter family.</text>
</comment>
<gene>
    <name evidence="8" type="primary">yedA</name>
    <name evidence="8" type="ORF">Dalu01_00538</name>
</gene>
<keyword evidence="5 6" id="KW-0472">Membrane</keyword>
<organism evidence="8 9">
    <name type="scientific">Deinococcus aluminii</name>
    <dbReference type="NCBI Taxonomy" id="1656885"/>
    <lineage>
        <taxon>Bacteria</taxon>
        <taxon>Thermotogati</taxon>
        <taxon>Deinococcota</taxon>
        <taxon>Deinococci</taxon>
        <taxon>Deinococcales</taxon>
        <taxon>Deinococcaceae</taxon>
        <taxon>Deinococcus</taxon>
    </lineage>
</organism>
<reference evidence="8 9" key="1">
    <citation type="submission" date="2024-02" db="EMBL/GenBank/DDBJ databases">
        <title>Deinococcus aluminii NBRC 112889.</title>
        <authorList>
            <person name="Ichikawa N."/>
            <person name="Katano-Makiyama Y."/>
            <person name="Hidaka K."/>
        </authorList>
    </citation>
    <scope>NUCLEOTIDE SEQUENCE [LARGE SCALE GENOMIC DNA]</scope>
    <source>
        <strain evidence="8 9">NBRC 112889</strain>
    </source>
</reference>
<evidence type="ECO:0000256" key="3">
    <source>
        <dbReference type="ARBA" id="ARBA00022692"/>
    </source>
</evidence>
<keyword evidence="9" id="KW-1185">Reference proteome</keyword>
<accession>A0ABP9X9X9</accession>
<feature type="transmembrane region" description="Helical" evidence="6">
    <location>
        <begin position="202"/>
        <end position="224"/>
    </location>
</feature>
<dbReference type="InterPro" id="IPR000620">
    <property type="entry name" value="EamA_dom"/>
</dbReference>
<dbReference type="Pfam" id="PF00892">
    <property type="entry name" value="EamA"/>
    <property type="match status" value="2"/>
</dbReference>
<feature type="transmembrane region" description="Helical" evidence="6">
    <location>
        <begin position="94"/>
        <end position="116"/>
    </location>
</feature>
<feature type="domain" description="EamA" evidence="7">
    <location>
        <begin position="176"/>
        <end position="308"/>
    </location>
</feature>
<dbReference type="SUPFAM" id="SSF103481">
    <property type="entry name" value="Multidrug resistance efflux transporter EmrE"/>
    <property type="match status" value="2"/>
</dbReference>
<feature type="domain" description="EamA" evidence="7">
    <location>
        <begin position="38"/>
        <end position="166"/>
    </location>
</feature>
<comment type="caution">
    <text evidence="8">The sequence shown here is derived from an EMBL/GenBank/DDBJ whole genome shotgun (WGS) entry which is preliminary data.</text>
</comment>
<protein>
    <submittedName>
        <fullName evidence="8">Inner membrane transporter YedA</fullName>
    </submittedName>
</protein>
<feature type="transmembrane region" description="Helical" evidence="6">
    <location>
        <begin position="236"/>
        <end position="257"/>
    </location>
</feature>
<dbReference type="Gene3D" id="1.10.3730.20">
    <property type="match status" value="1"/>
</dbReference>
<feature type="transmembrane region" description="Helical" evidence="6">
    <location>
        <begin position="152"/>
        <end position="168"/>
    </location>
</feature>
<feature type="transmembrane region" description="Helical" evidence="6">
    <location>
        <begin position="292"/>
        <end position="309"/>
    </location>
</feature>
<evidence type="ECO:0000256" key="6">
    <source>
        <dbReference type="SAM" id="Phobius"/>
    </source>
</evidence>
<dbReference type="PANTHER" id="PTHR32322:SF2">
    <property type="entry name" value="EAMA DOMAIN-CONTAINING PROTEIN"/>
    <property type="match status" value="1"/>
</dbReference>
<dbReference type="PANTHER" id="PTHR32322">
    <property type="entry name" value="INNER MEMBRANE TRANSPORTER"/>
    <property type="match status" value="1"/>
</dbReference>
<proteinExistence type="inferred from homology"/>